<evidence type="ECO:0000313" key="2">
    <source>
        <dbReference type="EMBL" id="MDQ7176061.1"/>
    </source>
</evidence>
<accession>A0ABD5AXN3</accession>
<keyword evidence="1" id="KW-0812">Transmembrane</keyword>
<dbReference type="AlphaFoldDB" id="A0ABD5AXN3"/>
<feature type="transmembrane region" description="Helical" evidence="1">
    <location>
        <begin position="6"/>
        <end position="25"/>
    </location>
</feature>
<name>A0ABD5AXN3_STACR</name>
<comment type="caution">
    <text evidence="2">The sequence shown here is derived from an EMBL/GenBank/DDBJ whole genome shotgun (WGS) entry which is preliminary data.</text>
</comment>
<proteinExistence type="predicted"/>
<feature type="non-terminal residue" evidence="2">
    <location>
        <position position="1"/>
    </location>
</feature>
<sequence>TFISYYKIAMYCSFIYFSMALYFIIKRKYQNKIFKSTLSQKLISLFERLSLSKDKILSHFSDDGGVFFIVLAHPCA</sequence>
<protein>
    <submittedName>
        <fullName evidence="2">Uncharacterized protein</fullName>
    </submittedName>
</protein>
<keyword evidence="1" id="KW-1133">Transmembrane helix</keyword>
<dbReference type="Proteomes" id="UP001240157">
    <property type="component" value="Unassembled WGS sequence"/>
</dbReference>
<reference evidence="2 3" key="1">
    <citation type="submission" date="2023-08" db="EMBL/GenBank/DDBJ databases">
        <title>Whole genome sequencing of Staphylococcus chromogenes NNSch 2386.</title>
        <authorList>
            <person name="Kropotov V.S."/>
            <person name="Boriskina E.V."/>
            <person name="Gordinskaya N.A."/>
            <person name="Shkurkina I.S."/>
            <person name="Kryazhev D.V."/>
            <person name="Alekseeva A.E."/>
            <person name="Makhova M.A."/>
        </authorList>
    </citation>
    <scope>NUCLEOTIDE SEQUENCE [LARGE SCALE GENOMIC DNA]</scope>
    <source>
        <strain evidence="2 3">NNSch 2386</strain>
    </source>
</reference>
<gene>
    <name evidence="2" type="ORF">RCF65_08680</name>
</gene>
<organism evidence="2 3">
    <name type="scientific">Staphylococcus chromogenes</name>
    <name type="common">Staphylococcus hyicus subsp. chromogenes</name>
    <dbReference type="NCBI Taxonomy" id="46126"/>
    <lineage>
        <taxon>Bacteria</taxon>
        <taxon>Bacillati</taxon>
        <taxon>Bacillota</taxon>
        <taxon>Bacilli</taxon>
        <taxon>Bacillales</taxon>
        <taxon>Staphylococcaceae</taxon>
        <taxon>Staphylococcus</taxon>
    </lineage>
</organism>
<dbReference type="EMBL" id="JAVGJF010000060">
    <property type="protein sequence ID" value="MDQ7176061.1"/>
    <property type="molecule type" value="Genomic_DNA"/>
</dbReference>
<evidence type="ECO:0000256" key="1">
    <source>
        <dbReference type="SAM" id="Phobius"/>
    </source>
</evidence>
<dbReference type="RefSeq" id="WP_308891091.1">
    <property type="nucleotide sequence ID" value="NZ_JAVGJF010000060.1"/>
</dbReference>
<keyword evidence="1" id="KW-0472">Membrane</keyword>
<evidence type="ECO:0000313" key="3">
    <source>
        <dbReference type="Proteomes" id="UP001240157"/>
    </source>
</evidence>